<evidence type="ECO:0000256" key="4">
    <source>
        <dbReference type="ARBA" id="ARBA00023136"/>
    </source>
</evidence>
<comment type="catalytic activity">
    <reaction evidence="7">
        <text>a peptidoglycan chain = a peptidoglycan chain with N-acetyl-1,6-anhydromuramyl-[peptide] at the reducing end + a peptidoglycan chain with N-acetylglucosamine at the non-reducing end.</text>
        <dbReference type="EC" id="4.2.2.29"/>
    </reaction>
</comment>
<evidence type="ECO:0000256" key="3">
    <source>
        <dbReference type="ARBA" id="ARBA00022989"/>
    </source>
</evidence>
<dbReference type="EC" id="4.2.2.29" evidence="7"/>
<keyword evidence="6 7" id="KW-0961">Cell wall biogenesis/degradation</keyword>
<comment type="function">
    <text evidence="7">Functions as a peptidoglycan terminase that cleaves nascent peptidoglycan strands endolytically to terminate their elongation.</text>
</comment>
<dbReference type="CDD" id="cd08010">
    <property type="entry name" value="MltG_like"/>
    <property type="match status" value="1"/>
</dbReference>
<evidence type="ECO:0000313" key="8">
    <source>
        <dbReference type="EMBL" id="HGG03426.1"/>
    </source>
</evidence>
<evidence type="ECO:0000256" key="7">
    <source>
        <dbReference type="HAMAP-Rule" id="MF_02065"/>
    </source>
</evidence>
<dbReference type="PANTHER" id="PTHR30518">
    <property type="entry name" value="ENDOLYTIC MUREIN TRANSGLYCOSYLASE"/>
    <property type="match status" value="1"/>
</dbReference>
<evidence type="ECO:0000256" key="6">
    <source>
        <dbReference type="ARBA" id="ARBA00023316"/>
    </source>
</evidence>
<evidence type="ECO:0000256" key="2">
    <source>
        <dbReference type="ARBA" id="ARBA00022692"/>
    </source>
</evidence>
<comment type="similarity">
    <text evidence="7">Belongs to the transglycosylase MltG family.</text>
</comment>
<feature type="transmembrane region" description="Helical" evidence="7">
    <location>
        <begin position="12"/>
        <end position="39"/>
    </location>
</feature>
<comment type="subcellular location">
    <subcellularLocation>
        <location evidence="7">Cell membrane</location>
        <topology evidence="7">Single-pass membrane protein</topology>
    </subcellularLocation>
</comment>
<keyword evidence="3 7" id="KW-1133">Transmembrane helix</keyword>
<dbReference type="GO" id="GO:0008932">
    <property type="term" value="F:lytic endotransglycosylase activity"/>
    <property type="evidence" value="ECO:0007669"/>
    <property type="project" value="UniProtKB-UniRule"/>
</dbReference>
<dbReference type="GO" id="GO:0005886">
    <property type="term" value="C:plasma membrane"/>
    <property type="evidence" value="ECO:0007669"/>
    <property type="project" value="UniProtKB-SubCell"/>
</dbReference>
<name>A0A7C3ZXC4_9CYAN</name>
<evidence type="ECO:0000256" key="5">
    <source>
        <dbReference type="ARBA" id="ARBA00023239"/>
    </source>
</evidence>
<keyword evidence="4 7" id="KW-0472">Membrane</keyword>
<comment type="caution">
    <text evidence="8">The sequence shown here is derived from an EMBL/GenBank/DDBJ whole genome shotgun (WGS) entry which is preliminary data.</text>
</comment>
<dbReference type="Pfam" id="PF02618">
    <property type="entry name" value="YceG"/>
    <property type="match status" value="1"/>
</dbReference>
<dbReference type="Gene3D" id="3.30.160.60">
    <property type="entry name" value="Classic Zinc Finger"/>
    <property type="match status" value="1"/>
</dbReference>
<dbReference type="AlphaFoldDB" id="A0A7C3ZXC4"/>
<sequence length="366" mass="41314">MKLKTKPTRKGTTWPIYGAIVILGFAGVASWQVWAWWVWAISPPKPVFPDPNAPATPPPVNLVVKQGTSGNEIGTNLHQKRLIRSMTAWKLWIRWMSLRDRAGGFQAGTYEIDPNANMDQIAAQIWSGKVKEVSFTIREGWTMKQMAAYFESLGFFSAQAFMDAAKQIPYDKYPWLPQKLPHLEGFLYPDTYVAIVDNLTPQAVIAQMLQHFETQALPVYEQGKSQTKLNLREWVTMASIVEREAVIAEERPIIAGVFARRLEEVIPLGSDPTVEYAFGITQTKERPLTYKEVSTPSPYNTYINFGLPPTPIGSPGLSSLKASLNPEKTEYLYFMSRYDGTHIFSRTLAEHEAAIRQVEAEIQKGQ</sequence>
<keyword evidence="5 7" id="KW-0456">Lyase</keyword>
<dbReference type="HAMAP" id="MF_02065">
    <property type="entry name" value="MltG"/>
    <property type="match status" value="1"/>
</dbReference>
<dbReference type="GO" id="GO:0071555">
    <property type="term" value="P:cell wall organization"/>
    <property type="evidence" value="ECO:0007669"/>
    <property type="project" value="UniProtKB-KW"/>
</dbReference>
<keyword evidence="1 7" id="KW-1003">Cell membrane</keyword>
<evidence type="ECO:0000256" key="1">
    <source>
        <dbReference type="ARBA" id="ARBA00022475"/>
    </source>
</evidence>
<dbReference type="PANTHER" id="PTHR30518:SF2">
    <property type="entry name" value="ENDOLYTIC MUREIN TRANSGLYCOSYLASE"/>
    <property type="match status" value="1"/>
</dbReference>
<organism evidence="8">
    <name type="scientific">Planktothricoides sp. SpSt-374</name>
    <dbReference type="NCBI Taxonomy" id="2282167"/>
    <lineage>
        <taxon>Bacteria</taxon>
        <taxon>Bacillati</taxon>
        <taxon>Cyanobacteriota</taxon>
        <taxon>Cyanophyceae</taxon>
        <taxon>Oscillatoriophycideae</taxon>
        <taxon>Oscillatoriales</taxon>
        <taxon>Oscillatoriaceae</taxon>
        <taxon>Planktothricoides</taxon>
    </lineage>
</organism>
<dbReference type="InterPro" id="IPR003770">
    <property type="entry name" value="MLTG-like"/>
</dbReference>
<keyword evidence="2 7" id="KW-0812">Transmembrane</keyword>
<dbReference type="NCBIfam" id="TIGR00247">
    <property type="entry name" value="endolytic transglycosylase MltG"/>
    <property type="match status" value="1"/>
</dbReference>
<dbReference type="EMBL" id="DSPX01000234">
    <property type="protein sequence ID" value="HGG03426.1"/>
    <property type="molecule type" value="Genomic_DNA"/>
</dbReference>
<dbReference type="GO" id="GO:0009252">
    <property type="term" value="P:peptidoglycan biosynthetic process"/>
    <property type="evidence" value="ECO:0007669"/>
    <property type="project" value="UniProtKB-UniRule"/>
</dbReference>
<protein>
    <recommendedName>
        <fullName evidence="7">Endolytic murein transglycosylase</fullName>
        <ecNumber evidence="7">4.2.2.29</ecNumber>
    </recommendedName>
    <alternativeName>
        <fullName evidence="7">Peptidoglycan lytic transglycosylase</fullName>
    </alternativeName>
    <alternativeName>
        <fullName evidence="7">Peptidoglycan polymerization terminase</fullName>
    </alternativeName>
</protein>
<accession>A0A7C3ZXC4</accession>
<proteinExistence type="inferred from homology"/>
<reference evidence="8" key="1">
    <citation type="journal article" date="2020" name="mSystems">
        <title>Genome- and Community-Level Interaction Insights into Carbon Utilization and Element Cycling Functions of Hydrothermarchaeota in Hydrothermal Sediment.</title>
        <authorList>
            <person name="Zhou Z."/>
            <person name="Liu Y."/>
            <person name="Xu W."/>
            <person name="Pan J."/>
            <person name="Luo Z.H."/>
            <person name="Li M."/>
        </authorList>
    </citation>
    <scope>NUCLEOTIDE SEQUENCE [LARGE SCALE GENOMIC DNA]</scope>
    <source>
        <strain evidence="8">SpSt-374</strain>
    </source>
</reference>
<dbReference type="Gene3D" id="3.30.1490.480">
    <property type="entry name" value="Endolytic murein transglycosylase"/>
    <property type="match status" value="1"/>
</dbReference>
<feature type="site" description="Important for catalytic activity" evidence="7">
    <location>
        <position position="244"/>
    </location>
</feature>
<gene>
    <name evidence="7 8" type="primary">mltG</name>
    <name evidence="8" type="ORF">ENR15_23010</name>
</gene>